<accession>A0A6A4SAV8</accession>
<protein>
    <submittedName>
        <fullName evidence="1">Uncharacterized protein</fullName>
    </submittedName>
</protein>
<organism evidence="1 2">
    <name type="scientific">Scophthalmus maximus</name>
    <name type="common">Turbot</name>
    <name type="synonym">Psetta maxima</name>
    <dbReference type="NCBI Taxonomy" id="52904"/>
    <lineage>
        <taxon>Eukaryota</taxon>
        <taxon>Metazoa</taxon>
        <taxon>Chordata</taxon>
        <taxon>Craniata</taxon>
        <taxon>Vertebrata</taxon>
        <taxon>Euteleostomi</taxon>
        <taxon>Actinopterygii</taxon>
        <taxon>Neopterygii</taxon>
        <taxon>Teleostei</taxon>
        <taxon>Neoteleostei</taxon>
        <taxon>Acanthomorphata</taxon>
        <taxon>Carangaria</taxon>
        <taxon>Pleuronectiformes</taxon>
        <taxon>Pleuronectoidei</taxon>
        <taxon>Scophthalmidae</taxon>
        <taxon>Scophthalmus</taxon>
    </lineage>
</organism>
<dbReference type="AlphaFoldDB" id="A0A6A4SAV8"/>
<comment type="caution">
    <text evidence="1">The sequence shown here is derived from an EMBL/GenBank/DDBJ whole genome shotgun (WGS) entry which is preliminary data.</text>
</comment>
<sequence length="164" mass="19145">MRYTVYRRGEIKHGINVVLQMTPPLMPLHRSCPQGRLCAEEHLLALSTVDVFQRCWTPSGLECANQSHWKHKQPAVDRTRERCGALVPRPSELRAIVLSFRTRKSIVSITFIQVLRQKMNPSTLYETLSLYCSKAKYSDGKHLRECKVLIQLVYKLWKPIRIWL</sequence>
<evidence type="ECO:0000313" key="1">
    <source>
        <dbReference type="EMBL" id="KAF0029408.1"/>
    </source>
</evidence>
<name>A0A6A4SAV8_SCOMX</name>
<dbReference type="EMBL" id="VEVO01000016">
    <property type="protein sequence ID" value="KAF0029408.1"/>
    <property type="molecule type" value="Genomic_DNA"/>
</dbReference>
<reference evidence="1 2" key="1">
    <citation type="submission" date="2019-06" db="EMBL/GenBank/DDBJ databases">
        <title>Draft genomes of female and male turbot (Scophthalmus maximus).</title>
        <authorList>
            <person name="Xu H."/>
            <person name="Xu X.-W."/>
            <person name="Shao C."/>
            <person name="Chen S."/>
        </authorList>
    </citation>
    <scope>NUCLEOTIDE SEQUENCE [LARGE SCALE GENOMIC DNA]</scope>
    <source>
        <strain evidence="1">Ysfricsl-2016a</strain>
        <tissue evidence="1">Blood</tissue>
    </source>
</reference>
<gene>
    <name evidence="1" type="ORF">F2P81_018513</name>
</gene>
<proteinExistence type="predicted"/>
<evidence type="ECO:0000313" key="2">
    <source>
        <dbReference type="Proteomes" id="UP000438429"/>
    </source>
</evidence>
<dbReference type="Proteomes" id="UP000438429">
    <property type="component" value="Unassembled WGS sequence"/>
</dbReference>